<evidence type="ECO:0000256" key="1">
    <source>
        <dbReference type="SAM" id="MobiDB-lite"/>
    </source>
</evidence>
<protein>
    <submittedName>
        <fullName evidence="2">Uncharacterized protein</fullName>
    </submittedName>
</protein>
<comment type="caution">
    <text evidence="2">The sequence shown here is derived from an EMBL/GenBank/DDBJ whole genome shotgun (WGS) entry which is preliminary data.</text>
</comment>
<gene>
    <name evidence="2" type="ORF">PHLCEN_2v4463</name>
</gene>
<dbReference type="Proteomes" id="UP000186601">
    <property type="component" value="Unassembled WGS sequence"/>
</dbReference>
<evidence type="ECO:0000313" key="3">
    <source>
        <dbReference type="Proteomes" id="UP000186601"/>
    </source>
</evidence>
<keyword evidence="3" id="KW-1185">Reference proteome</keyword>
<evidence type="ECO:0000313" key="2">
    <source>
        <dbReference type="EMBL" id="PSR94362.1"/>
    </source>
</evidence>
<organism evidence="2 3">
    <name type="scientific">Hermanssonia centrifuga</name>
    <dbReference type="NCBI Taxonomy" id="98765"/>
    <lineage>
        <taxon>Eukaryota</taxon>
        <taxon>Fungi</taxon>
        <taxon>Dikarya</taxon>
        <taxon>Basidiomycota</taxon>
        <taxon>Agaricomycotina</taxon>
        <taxon>Agaricomycetes</taxon>
        <taxon>Polyporales</taxon>
        <taxon>Meruliaceae</taxon>
        <taxon>Hermanssonia</taxon>
    </lineage>
</organism>
<proteinExistence type="predicted"/>
<name>A0A2R6PNG4_9APHY</name>
<reference evidence="2 3" key="1">
    <citation type="submission" date="2018-02" db="EMBL/GenBank/DDBJ databases">
        <title>Genome sequence of the basidiomycete white-rot fungus Phlebia centrifuga.</title>
        <authorList>
            <person name="Granchi Z."/>
            <person name="Peng M."/>
            <person name="de Vries R.P."/>
            <person name="Hilden K."/>
            <person name="Makela M.R."/>
            <person name="Grigoriev I."/>
            <person name="Riley R."/>
        </authorList>
    </citation>
    <scope>NUCLEOTIDE SEQUENCE [LARGE SCALE GENOMIC DNA]</scope>
    <source>
        <strain evidence="2 3">FBCC195</strain>
    </source>
</reference>
<sequence length="202" mass="22487">MSNALLQLFKLTPQDLALRLQSYLTSGLMGAVQATKGKRSTELIKELRSRIPELLLHVLREEKRVPEKDLPKTMKWAYYEDLCCEFGVELIGWTEPGELCNPADMKTPALQRVLNAIKSGHCYWQVLSEDDWTTKKTARAEVIAREGTSRSRKNKPKSKKTTKSPETINDLDGGEGTSESTEAGARRDGGSEPEMGPVGNHA</sequence>
<accession>A0A2R6PNG4</accession>
<dbReference type="AlphaFoldDB" id="A0A2R6PNG4"/>
<dbReference type="EMBL" id="MLYV02000453">
    <property type="protein sequence ID" value="PSR94362.1"/>
    <property type="molecule type" value="Genomic_DNA"/>
</dbReference>
<feature type="region of interest" description="Disordered" evidence="1">
    <location>
        <begin position="142"/>
        <end position="202"/>
    </location>
</feature>
<feature type="compositionally biased region" description="Basic residues" evidence="1">
    <location>
        <begin position="150"/>
        <end position="162"/>
    </location>
</feature>
<dbReference type="OrthoDB" id="3253416at2759"/>
<dbReference type="STRING" id="98765.A0A2R6PNG4"/>